<proteinExistence type="predicted"/>
<dbReference type="EMBL" id="CP046115">
    <property type="protein sequence ID" value="QGN40511.1"/>
    <property type="molecule type" value="Genomic_DNA"/>
</dbReference>
<organism evidence="2 3">
    <name type="scientific">Klebsiella oxytoca</name>
    <dbReference type="NCBI Taxonomy" id="571"/>
    <lineage>
        <taxon>Bacteria</taxon>
        <taxon>Pseudomonadati</taxon>
        <taxon>Pseudomonadota</taxon>
        <taxon>Gammaproteobacteria</taxon>
        <taxon>Enterobacterales</taxon>
        <taxon>Enterobacteriaceae</taxon>
        <taxon>Klebsiella/Raoultella group</taxon>
        <taxon>Klebsiella</taxon>
    </lineage>
</organism>
<sequence>MGVLIDSALKGYLFLLLDMWPVLLVAFVGLAFSFYGVLMPKTAITLLLLAVVIGIAGGIYA</sequence>
<dbReference type="Proteomes" id="UP000427108">
    <property type="component" value="Chromosome"/>
</dbReference>
<name>A0A6B8N752_KLEOX</name>
<dbReference type="AlphaFoldDB" id="A0A6B8N752"/>
<dbReference type="OrthoDB" id="6579983at2"/>
<gene>
    <name evidence="2" type="ORF">GJ746_11025</name>
</gene>
<keyword evidence="1" id="KW-1133">Transmembrane helix</keyword>
<reference evidence="2 3" key="1">
    <citation type="submission" date="2019-11" db="EMBL/GenBank/DDBJ databases">
        <title>Isolation and Application of One Kind of P-Hydroxybenzoic Acid Degrading Bacterium in Mitigating Cropping Obstacle of Cucumber.</title>
        <authorList>
            <person name="Wu F."/>
            <person name="An Y."/>
        </authorList>
    </citation>
    <scope>NUCLEOTIDE SEQUENCE [LARGE SCALE GENOMIC DNA]</scope>
    <source>
        <strain evidence="2 3">P620</strain>
    </source>
</reference>
<feature type="transmembrane region" description="Helical" evidence="1">
    <location>
        <begin position="12"/>
        <end position="37"/>
    </location>
</feature>
<feature type="transmembrane region" description="Helical" evidence="1">
    <location>
        <begin position="43"/>
        <end position="60"/>
    </location>
</feature>
<keyword evidence="1" id="KW-0472">Membrane</keyword>
<evidence type="ECO:0000256" key="1">
    <source>
        <dbReference type="SAM" id="Phobius"/>
    </source>
</evidence>
<keyword evidence="1" id="KW-0812">Transmembrane</keyword>
<protein>
    <submittedName>
        <fullName evidence="2">Uncharacterized protein</fullName>
    </submittedName>
</protein>
<evidence type="ECO:0000313" key="3">
    <source>
        <dbReference type="Proteomes" id="UP000427108"/>
    </source>
</evidence>
<evidence type="ECO:0000313" key="2">
    <source>
        <dbReference type="EMBL" id="QGN40511.1"/>
    </source>
</evidence>
<accession>A0A6B8N752</accession>